<comment type="pathway">
    <text evidence="2">Lipid metabolism; fatty acid beta-oxidation.</text>
</comment>
<gene>
    <name evidence="16" type="ORF">RM555_30440</name>
</gene>
<dbReference type="SUPFAM" id="SSF47203">
    <property type="entry name" value="Acyl-CoA dehydrogenase C-terminal domain-like"/>
    <property type="match status" value="1"/>
</dbReference>
<dbReference type="Pfam" id="PF00441">
    <property type="entry name" value="Acyl-CoA_dh_1"/>
    <property type="match status" value="1"/>
</dbReference>
<feature type="domain" description="Acyl-CoA oxidase/dehydrogenase middle" evidence="13">
    <location>
        <begin position="235"/>
        <end position="333"/>
    </location>
</feature>
<name>A0ABU2X6E3_9ACTN</name>
<evidence type="ECO:0000259" key="12">
    <source>
        <dbReference type="Pfam" id="PF00441"/>
    </source>
</evidence>
<comment type="catalytic activity">
    <reaction evidence="10">
        <text>a long-chain 2,3-saturated fatty acyl-CoA + oxidized [electron-transfer flavoprotein] + H(+) = a long-chain (2E)-enoyl-CoA + reduced [electron-transfer flavoprotein]</text>
        <dbReference type="Rhea" id="RHEA:17721"/>
        <dbReference type="Rhea" id="RHEA-COMP:10685"/>
        <dbReference type="Rhea" id="RHEA-COMP:10686"/>
        <dbReference type="ChEBI" id="CHEBI:15378"/>
        <dbReference type="ChEBI" id="CHEBI:57692"/>
        <dbReference type="ChEBI" id="CHEBI:58307"/>
        <dbReference type="ChEBI" id="CHEBI:83721"/>
        <dbReference type="ChEBI" id="CHEBI:83727"/>
        <dbReference type="EC" id="1.3.8.8"/>
    </reaction>
</comment>
<dbReference type="InterPro" id="IPR036250">
    <property type="entry name" value="AcylCo_DH-like_C"/>
</dbReference>
<evidence type="ECO:0000256" key="10">
    <source>
        <dbReference type="ARBA" id="ARBA00049247"/>
    </source>
</evidence>
<evidence type="ECO:0000256" key="11">
    <source>
        <dbReference type="SAM" id="MobiDB-lite"/>
    </source>
</evidence>
<comment type="catalytic activity">
    <reaction evidence="9">
        <text>a medium-chain 2,3-saturated fatty acyl-CoA + oxidized [electron-transfer flavoprotein] + H(+) = a medium-chain (2E)-enoyl-CoA + reduced [electron-transfer flavoprotein]</text>
        <dbReference type="Rhea" id="RHEA:14477"/>
        <dbReference type="Rhea" id="RHEA-COMP:10685"/>
        <dbReference type="Rhea" id="RHEA-COMP:10686"/>
        <dbReference type="ChEBI" id="CHEBI:15378"/>
        <dbReference type="ChEBI" id="CHEBI:57692"/>
        <dbReference type="ChEBI" id="CHEBI:58307"/>
        <dbReference type="ChEBI" id="CHEBI:83723"/>
        <dbReference type="ChEBI" id="CHEBI:83726"/>
        <dbReference type="EC" id="1.3.8.7"/>
    </reaction>
</comment>
<dbReference type="PANTHER" id="PTHR43884:SF9">
    <property type="entry name" value="COMPLEX I ASSEMBLY FACTOR ACAD9, MITOCHONDRIAL"/>
    <property type="match status" value="1"/>
</dbReference>
<dbReference type="Pfam" id="PF09317">
    <property type="entry name" value="ACDH_C"/>
    <property type="match status" value="1"/>
</dbReference>
<comment type="caution">
    <text evidence="16">The sequence shown here is derived from an EMBL/GenBank/DDBJ whole genome shotgun (WGS) entry which is preliminary data.</text>
</comment>
<dbReference type="SUPFAM" id="SSF56645">
    <property type="entry name" value="Acyl-CoA dehydrogenase NM domain-like"/>
    <property type="match status" value="1"/>
</dbReference>
<dbReference type="Proteomes" id="UP001180973">
    <property type="component" value="Unassembled WGS sequence"/>
</dbReference>
<evidence type="ECO:0000259" key="14">
    <source>
        <dbReference type="Pfam" id="PF02771"/>
    </source>
</evidence>
<evidence type="ECO:0000259" key="13">
    <source>
        <dbReference type="Pfam" id="PF02770"/>
    </source>
</evidence>
<dbReference type="Gene3D" id="1.20.140.10">
    <property type="entry name" value="Butyryl-CoA Dehydrogenase, subunit A, domain 3"/>
    <property type="match status" value="2"/>
</dbReference>
<dbReference type="InterPro" id="IPR006091">
    <property type="entry name" value="Acyl-CoA_Oxase/DH_mid-dom"/>
</dbReference>
<feature type="region of interest" description="Disordered" evidence="11">
    <location>
        <begin position="686"/>
        <end position="710"/>
    </location>
</feature>
<keyword evidence="8" id="KW-0274">FAD</keyword>
<evidence type="ECO:0000256" key="3">
    <source>
        <dbReference type="ARBA" id="ARBA00009347"/>
    </source>
</evidence>
<dbReference type="Pfam" id="PF02770">
    <property type="entry name" value="Acyl-CoA_dh_M"/>
    <property type="match status" value="1"/>
</dbReference>
<evidence type="ECO:0000256" key="6">
    <source>
        <dbReference type="ARBA" id="ARBA00020144"/>
    </source>
</evidence>
<feature type="domain" description="Acyl-CoA dehydrogenase C-terminal bacterial-type" evidence="15">
    <location>
        <begin position="558"/>
        <end position="654"/>
    </location>
</feature>
<dbReference type="Pfam" id="PF02771">
    <property type="entry name" value="Acyl-CoA_dh_N"/>
    <property type="match status" value="1"/>
</dbReference>
<dbReference type="InterPro" id="IPR037069">
    <property type="entry name" value="AcylCoA_DH/ox_N_sf"/>
</dbReference>
<protein>
    <recommendedName>
        <fullName evidence="6">Acyl-coenzyme A dehydrogenase</fullName>
        <ecNumber evidence="4">1.3.8.7</ecNumber>
        <ecNumber evidence="5">1.3.8.8</ecNumber>
    </recommendedName>
</protein>
<evidence type="ECO:0000256" key="9">
    <source>
        <dbReference type="ARBA" id="ARBA00047882"/>
    </source>
</evidence>
<dbReference type="EC" id="1.3.8.8" evidence="5"/>
<feature type="region of interest" description="Disordered" evidence="11">
    <location>
        <begin position="1"/>
        <end position="90"/>
    </location>
</feature>
<dbReference type="InterPro" id="IPR015396">
    <property type="entry name" value="FadE_C"/>
</dbReference>
<reference evidence="16" key="1">
    <citation type="submission" date="2023-09" db="EMBL/GenBank/DDBJ databases">
        <title>30 novel species of actinomycetes from the DSMZ collection.</title>
        <authorList>
            <person name="Nouioui I."/>
        </authorList>
    </citation>
    <scope>NUCLEOTIDE SEQUENCE</scope>
    <source>
        <strain evidence="16">DSM 115977</strain>
    </source>
</reference>
<keyword evidence="7" id="KW-0285">Flavoprotein</keyword>
<comment type="similarity">
    <text evidence="3">Belongs to the acyl-CoA dehydrogenase family.</text>
</comment>
<evidence type="ECO:0000259" key="15">
    <source>
        <dbReference type="Pfam" id="PF09317"/>
    </source>
</evidence>
<evidence type="ECO:0000256" key="4">
    <source>
        <dbReference type="ARBA" id="ARBA00012033"/>
    </source>
</evidence>
<feature type="compositionally biased region" description="Low complexity" evidence="11">
    <location>
        <begin position="43"/>
        <end position="72"/>
    </location>
</feature>
<dbReference type="EC" id="1.3.8.7" evidence="4"/>
<accession>A0ABU2X6E3</accession>
<proteinExistence type="inferred from homology"/>
<dbReference type="InterPro" id="IPR009075">
    <property type="entry name" value="AcylCo_DH/oxidase_C"/>
</dbReference>
<feature type="domain" description="Acyl-CoA dehydrogenase/oxidase C-terminal" evidence="12">
    <location>
        <begin position="345"/>
        <end position="503"/>
    </location>
</feature>
<dbReference type="InterPro" id="IPR046373">
    <property type="entry name" value="Acyl-CoA_Oxase/DH_mid-dom_sf"/>
</dbReference>
<dbReference type="EMBL" id="JAVRFL010000063">
    <property type="protein sequence ID" value="MDT0533315.1"/>
    <property type="molecule type" value="Genomic_DNA"/>
</dbReference>
<sequence length="710" mass="76027">MLFVEHVDASGPRFEGAAVTATHNSRPAPDGSGADQPPPSADAPPAAADIPPAAAGNPPAAGAAGPLPTEAGQVSEKEARQVAEAARESSWDRPSFGKELFLGRFRLDLINPWPRSDPADVARADEFLGRFREFLASDVDGAAIERDASIPDEVFQGMARLGAFGMKIDRSYGGLGLSNLHYCRALMLAGSVSPAIGALLSAHQSIGVPQPLKMFGTAAQKQHFLPRLAAGEVSAFLLTEPDVGSDPARLATTAEPTPDGTGYRLNGVKLWATNGTVASLLVVMARVPAAEGRRGGITAFVVEGDTEGITVERRNAFIGLRGLENSLTRFHDVFVPKENVIGGEGKGLKIALTTLNTGRLSLPAMCVGAGKWALNVAREWAVDRVQWGRPVGEHEAVAQKLSFIAATTYGMETMLDLCCLLADDDRNDIRIEAALVKLYASEMAWKIADELVQIRGGRGYETADSLAARGERPAAVEQLLRDLRINRIFEGSTEIMHLLIAREAVDAHLSVAGDIIDPDAGLGRKAKAGARAGAFYAKWLPTLAVGRGQRPSAYAEFGPLAGHLRQVERASRKLARSTFYAMSRWQGKMERKQAFLGRVVDIGAELFAMSAVCVRAYAERDTRPENVELADLFCRQARVRVDALFAALWDNTDSVDTVAAKRILAGRYAALEDGVITPADDLPWVAPWSPGPSTADDTRRRIPPPPPPSS</sequence>
<dbReference type="InterPro" id="IPR013786">
    <property type="entry name" value="AcylCoA_DH/ox_N"/>
</dbReference>
<evidence type="ECO:0000256" key="2">
    <source>
        <dbReference type="ARBA" id="ARBA00005005"/>
    </source>
</evidence>
<organism evidence="16 17">
    <name type="scientific">Micromonospora reichwaldensis</name>
    <dbReference type="NCBI Taxonomy" id="3075516"/>
    <lineage>
        <taxon>Bacteria</taxon>
        <taxon>Bacillati</taxon>
        <taxon>Actinomycetota</taxon>
        <taxon>Actinomycetes</taxon>
        <taxon>Micromonosporales</taxon>
        <taxon>Micromonosporaceae</taxon>
        <taxon>Micromonospora</taxon>
    </lineage>
</organism>
<feature type="compositionally biased region" description="Basic and acidic residues" evidence="11">
    <location>
        <begin position="75"/>
        <end position="90"/>
    </location>
</feature>
<dbReference type="Gene3D" id="2.40.110.10">
    <property type="entry name" value="Butyryl-CoA Dehydrogenase, subunit A, domain 2"/>
    <property type="match status" value="1"/>
</dbReference>
<feature type="domain" description="Acyl-CoA dehydrogenase/oxidase N-terminal" evidence="14">
    <location>
        <begin position="126"/>
        <end position="232"/>
    </location>
</feature>
<evidence type="ECO:0000313" key="16">
    <source>
        <dbReference type="EMBL" id="MDT0533315.1"/>
    </source>
</evidence>
<dbReference type="Gene3D" id="1.10.540.10">
    <property type="entry name" value="Acyl-CoA dehydrogenase/oxidase, N-terminal domain"/>
    <property type="match status" value="1"/>
</dbReference>
<evidence type="ECO:0000256" key="5">
    <source>
        <dbReference type="ARBA" id="ARBA00012040"/>
    </source>
</evidence>
<dbReference type="InterPro" id="IPR009100">
    <property type="entry name" value="AcylCoA_DH/oxidase_NM_dom_sf"/>
</dbReference>
<dbReference type="PANTHER" id="PTHR43884">
    <property type="entry name" value="ACYL-COA DEHYDROGENASE"/>
    <property type="match status" value="1"/>
</dbReference>
<comment type="cofactor">
    <cofactor evidence="1">
        <name>FAD</name>
        <dbReference type="ChEBI" id="CHEBI:57692"/>
    </cofactor>
</comment>
<evidence type="ECO:0000313" key="17">
    <source>
        <dbReference type="Proteomes" id="UP001180973"/>
    </source>
</evidence>
<evidence type="ECO:0000256" key="7">
    <source>
        <dbReference type="ARBA" id="ARBA00022630"/>
    </source>
</evidence>
<evidence type="ECO:0000256" key="1">
    <source>
        <dbReference type="ARBA" id="ARBA00001974"/>
    </source>
</evidence>
<evidence type="ECO:0000256" key="8">
    <source>
        <dbReference type="ARBA" id="ARBA00022827"/>
    </source>
</evidence>
<keyword evidence="17" id="KW-1185">Reference proteome</keyword>